<name>A0A852Y8V5_9MICO</name>
<protein>
    <submittedName>
        <fullName evidence="3">Putative YigZ family protein</fullName>
    </submittedName>
</protein>
<dbReference type="InterPro" id="IPR020568">
    <property type="entry name" value="Ribosomal_Su5_D2-typ_SF"/>
</dbReference>
<dbReference type="SUPFAM" id="SSF54211">
    <property type="entry name" value="Ribosomal protein S5 domain 2-like"/>
    <property type="match status" value="1"/>
</dbReference>
<comment type="caution">
    <text evidence="3">The sequence shown here is derived from an EMBL/GenBank/DDBJ whole genome shotgun (WGS) entry which is preliminary data.</text>
</comment>
<dbReference type="RefSeq" id="WP_179564754.1">
    <property type="nucleotide sequence ID" value="NZ_JACBZY010000001.1"/>
</dbReference>
<dbReference type="AlphaFoldDB" id="A0A852Y8V5"/>
<keyword evidence="4" id="KW-1185">Reference proteome</keyword>
<dbReference type="PROSITE" id="PS00910">
    <property type="entry name" value="UPF0029"/>
    <property type="match status" value="1"/>
</dbReference>
<dbReference type="PANTHER" id="PTHR16301:SF20">
    <property type="entry name" value="IMPACT FAMILY MEMBER YIGZ"/>
    <property type="match status" value="1"/>
</dbReference>
<organism evidence="3 4">
    <name type="scientific">Schumannella luteola</name>
    <dbReference type="NCBI Taxonomy" id="472059"/>
    <lineage>
        <taxon>Bacteria</taxon>
        <taxon>Bacillati</taxon>
        <taxon>Actinomycetota</taxon>
        <taxon>Actinomycetes</taxon>
        <taxon>Micrococcales</taxon>
        <taxon>Microbacteriaceae</taxon>
        <taxon>Schumannella</taxon>
    </lineage>
</organism>
<evidence type="ECO:0000259" key="2">
    <source>
        <dbReference type="Pfam" id="PF01205"/>
    </source>
</evidence>
<proteinExistence type="inferred from homology"/>
<accession>A0A852Y8V5</accession>
<dbReference type="PANTHER" id="PTHR16301">
    <property type="entry name" value="IMPACT-RELATED"/>
    <property type="match status" value="1"/>
</dbReference>
<dbReference type="InterPro" id="IPR023582">
    <property type="entry name" value="Impact"/>
</dbReference>
<dbReference type="Proteomes" id="UP000553888">
    <property type="component" value="Unassembled WGS sequence"/>
</dbReference>
<evidence type="ECO:0000313" key="3">
    <source>
        <dbReference type="EMBL" id="NYG97810.1"/>
    </source>
</evidence>
<reference evidence="3 4" key="1">
    <citation type="submission" date="2020-07" db="EMBL/GenBank/DDBJ databases">
        <title>Sequencing the genomes of 1000 actinobacteria strains.</title>
        <authorList>
            <person name="Klenk H.-P."/>
        </authorList>
    </citation>
    <scope>NUCLEOTIDE SEQUENCE [LARGE SCALE GENOMIC DNA]</scope>
    <source>
        <strain evidence="3 4">DSM 23141</strain>
    </source>
</reference>
<gene>
    <name evidence="3" type="ORF">BJ979_000436</name>
</gene>
<dbReference type="InterPro" id="IPR020569">
    <property type="entry name" value="UPF0029_Impact_CS"/>
</dbReference>
<sequence length="220" mass="22559">MTSAAPLSVIARDGEHEIEIQRSRFRTTLVRVSDADAAAAVIAEVRRASPEANHHCTAFRIGDVQRSSDDGEPGGTAGVPMLEVLLRRELTEVAAVVTRWFGGVKLGAGGLVRAYSQAVSEAVDAVGVLARIRQTELRFAVPHADAGRLEHALRSGAASGAGGAGGGTGAGVTVLGVDYGRLAAITVRVGDTAAFTAWLAAQTAGAIVPEVLGTVEVDGR</sequence>
<evidence type="ECO:0000256" key="1">
    <source>
        <dbReference type="ARBA" id="ARBA00007665"/>
    </source>
</evidence>
<dbReference type="GO" id="GO:0006446">
    <property type="term" value="P:regulation of translational initiation"/>
    <property type="evidence" value="ECO:0007669"/>
    <property type="project" value="TreeGrafter"/>
</dbReference>
<dbReference type="GO" id="GO:0005737">
    <property type="term" value="C:cytoplasm"/>
    <property type="evidence" value="ECO:0007669"/>
    <property type="project" value="TreeGrafter"/>
</dbReference>
<dbReference type="InterPro" id="IPR036956">
    <property type="entry name" value="Impact_N_sf"/>
</dbReference>
<dbReference type="Gene3D" id="3.30.230.30">
    <property type="entry name" value="Impact, N-terminal domain"/>
    <property type="match status" value="1"/>
</dbReference>
<dbReference type="EMBL" id="JACBZY010000001">
    <property type="protein sequence ID" value="NYG97810.1"/>
    <property type="molecule type" value="Genomic_DNA"/>
</dbReference>
<feature type="domain" description="Impact N-terminal" evidence="2">
    <location>
        <begin position="22"/>
        <end position="123"/>
    </location>
</feature>
<comment type="similarity">
    <text evidence="1">Belongs to the IMPACT family.</text>
</comment>
<dbReference type="Pfam" id="PF01205">
    <property type="entry name" value="Impact_N"/>
    <property type="match status" value="1"/>
</dbReference>
<dbReference type="InterPro" id="IPR001498">
    <property type="entry name" value="Impact_N"/>
</dbReference>
<evidence type="ECO:0000313" key="4">
    <source>
        <dbReference type="Proteomes" id="UP000553888"/>
    </source>
</evidence>